<keyword evidence="2" id="KW-1185">Reference proteome</keyword>
<sequence>MLARKYYDCIYAKHIKQSSITSRAGSIITTRTNSHIIPISRCPTRSNKDGEDEDEATDSPVIHCKGCLVPWQNDQGLKAHRGETKTNSKPTCQCEYCTEDCKLTDKCLLYHTGLHHTEKFRRLCKYGDGFSHARKGQFDEHEEKRHYTCNHCRTGLVYCNDKTLLLLVRHAQESHPE</sequence>
<evidence type="ECO:0008006" key="3">
    <source>
        <dbReference type="Google" id="ProtNLM"/>
    </source>
</evidence>
<name>A0ABR1VZZ9_9PEZI</name>
<gene>
    <name evidence="1" type="ORF">PG996_003002</name>
</gene>
<reference evidence="1 2" key="1">
    <citation type="submission" date="2023-01" db="EMBL/GenBank/DDBJ databases">
        <title>Analysis of 21 Apiospora genomes using comparative genomics revels a genus with tremendous synthesis potential of carbohydrate active enzymes and secondary metabolites.</title>
        <authorList>
            <person name="Sorensen T."/>
        </authorList>
    </citation>
    <scope>NUCLEOTIDE SEQUENCE [LARGE SCALE GENOMIC DNA]</scope>
    <source>
        <strain evidence="1 2">CBS 83171</strain>
    </source>
</reference>
<dbReference type="Proteomes" id="UP001446871">
    <property type="component" value="Unassembled WGS sequence"/>
</dbReference>
<evidence type="ECO:0000313" key="1">
    <source>
        <dbReference type="EMBL" id="KAK8076832.1"/>
    </source>
</evidence>
<proteinExistence type="predicted"/>
<dbReference type="EMBL" id="JAQQWM010000002">
    <property type="protein sequence ID" value="KAK8076832.1"/>
    <property type="molecule type" value="Genomic_DNA"/>
</dbReference>
<comment type="caution">
    <text evidence="1">The sequence shown here is derived from an EMBL/GenBank/DDBJ whole genome shotgun (WGS) entry which is preliminary data.</text>
</comment>
<protein>
    <recommendedName>
        <fullName evidence="3">C2H2-type domain-containing protein</fullName>
    </recommendedName>
</protein>
<accession>A0ABR1VZZ9</accession>
<organism evidence="1 2">
    <name type="scientific">Apiospora saccharicola</name>
    <dbReference type="NCBI Taxonomy" id="335842"/>
    <lineage>
        <taxon>Eukaryota</taxon>
        <taxon>Fungi</taxon>
        <taxon>Dikarya</taxon>
        <taxon>Ascomycota</taxon>
        <taxon>Pezizomycotina</taxon>
        <taxon>Sordariomycetes</taxon>
        <taxon>Xylariomycetidae</taxon>
        <taxon>Amphisphaeriales</taxon>
        <taxon>Apiosporaceae</taxon>
        <taxon>Apiospora</taxon>
    </lineage>
</organism>
<evidence type="ECO:0000313" key="2">
    <source>
        <dbReference type="Proteomes" id="UP001446871"/>
    </source>
</evidence>